<sequence length="277" mass="31464">MITALSREYGFPLADEDLFTQKPPLLSFSSDYTPPGNVSREKKAQYSSLDDYNERYVLSKKEIDKKSFERNHIRANIDAVCQLKGKMKRLRFETFRISPADGKSVYNYISQSLNSAKLAKKHLRQEMAKKWQENALYANMEPVLSRGRWSWDKRHVDFELYKKPPELHVATASLTAAELRKCGPGATSELQKLQGLLKDEPLKFSLGKPGLILKPIPALSVLGSQNSSDVLPGKKSVCSGFVPGLQDHHSLKKWNKNVIPCHNREQKKFEKLKGADF</sequence>
<protein>
    <submittedName>
        <fullName evidence="1">Uncharacterized protein</fullName>
    </submittedName>
</protein>
<gene>
    <name evidence="1" type="ORF">CIB84_004059</name>
</gene>
<evidence type="ECO:0000313" key="2">
    <source>
        <dbReference type="Proteomes" id="UP000237246"/>
    </source>
</evidence>
<dbReference type="EMBL" id="PPHD01006450">
    <property type="protein sequence ID" value="POI32189.1"/>
    <property type="molecule type" value="Genomic_DNA"/>
</dbReference>
<evidence type="ECO:0000313" key="1">
    <source>
        <dbReference type="EMBL" id="POI32189.1"/>
    </source>
</evidence>
<dbReference type="PANTHER" id="PTHR33667:SF7">
    <property type="entry name" value="RIKEN CDNA 1810020O05 GENE"/>
    <property type="match status" value="1"/>
</dbReference>
<reference evidence="1 2" key="1">
    <citation type="submission" date="2018-01" db="EMBL/GenBank/DDBJ databases">
        <title>Comparison of the Chinese Bamboo Partridge and Red Junglefowl genome sequences highlights the importance of demography in genome evolution.</title>
        <authorList>
            <person name="Tiley G.P."/>
            <person name="Kimball R.T."/>
            <person name="Braun E.L."/>
            <person name="Burleigh J.G."/>
        </authorList>
    </citation>
    <scope>NUCLEOTIDE SEQUENCE [LARGE SCALE GENOMIC DNA]</scope>
    <source>
        <strain evidence="1">RTK389</strain>
        <tissue evidence="1">Blood</tissue>
    </source>
</reference>
<feature type="non-terminal residue" evidence="1">
    <location>
        <position position="277"/>
    </location>
</feature>
<comment type="caution">
    <text evidence="1">The sequence shown here is derived from an EMBL/GenBank/DDBJ whole genome shotgun (WGS) entry which is preliminary data.</text>
</comment>
<dbReference type="PANTHER" id="PTHR33667">
    <property type="entry name" value="SI:DKEY-57N24.6"/>
    <property type="match status" value="1"/>
</dbReference>
<name>A0A2P4T751_BAMTH</name>
<proteinExistence type="predicted"/>
<dbReference type="AlphaFoldDB" id="A0A2P4T751"/>
<dbReference type="OrthoDB" id="188352at2759"/>
<keyword evidence="2" id="KW-1185">Reference proteome</keyword>
<accession>A0A2P4T751</accession>
<dbReference type="Proteomes" id="UP000237246">
    <property type="component" value="Unassembled WGS sequence"/>
</dbReference>
<organism evidence="1 2">
    <name type="scientific">Bambusicola thoracicus</name>
    <name type="common">Chinese bamboo-partridge</name>
    <name type="synonym">Perdix thoracica</name>
    <dbReference type="NCBI Taxonomy" id="9083"/>
    <lineage>
        <taxon>Eukaryota</taxon>
        <taxon>Metazoa</taxon>
        <taxon>Chordata</taxon>
        <taxon>Craniata</taxon>
        <taxon>Vertebrata</taxon>
        <taxon>Euteleostomi</taxon>
        <taxon>Archelosauria</taxon>
        <taxon>Archosauria</taxon>
        <taxon>Dinosauria</taxon>
        <taxon>Saurischia</taxon>
        <taxon>Theropoda</taxon>
        <taxon>Coelurosauria</taxon>
        <taxon>Aves</taxon>
        <taxon>Neognathae</taxon>
        <taxon>Galloanserae</taxon>
        <taxon>Galliformes</taxon>
        <taxon>Phasianidae</taxon>
        <taxon>Perdicinae</taxon>
        <taxon>Bambusicola</taxon>
    </lineage>
</organism>